<keyword evidence="5" id="KW-0067">ATP-binding</keyword>
<evidence type="ECO:0000256" key="6">
    <source>
        <dbReference type="ARBA" id="ARBA00036164"/>
    </source>
</evidence>
<dbReference type="GO" id="GO:0008440">
    <property type="term" value="F:inositol-1,4,5-trisphosphate 3-kinase activity"/>
    <property type="evidence" value="ECO:0007669"/>
    <property type="project" value="TreeGrafter"/>
</dbReference>
<keyword evidence="3" id="KW-0547">Nucleotide-binding</keyword>
<organism evidence="10 11">
    <name type="scientific">Albula glossodonta</name>
    <name type="common">roundjaw bonefish</name>
    <dbReference type="NCBI Taxonomy" id="121402"/>
    <lineage>
        <taxon>Eukaryota</taxon>
        <taxon>Metazoa</taxon>
        <taxon>Chordata</taxon>
        <taxon>Craniata</taxon>
        <taxon>Vertebrata</taxon>
        <taxon>Euteleostomi</taxon>
        <taxon>Actinopterygii</taxon>
        <taxon>Neopterygii</taxon>
        <taxon>Teleostei</taxon>
        <taxon>Albuliformes</taxon>
        <taxon>Albulidae</taxon>
        <taxon>Albula</taxon>
    </lineage>
</organism>
<dbReference type="OrthoDB" id="338650at2759"/>
<feature type="region of interest" description="Disordered" evidence="9">
    <location>
        <begin position="16"/>
        <end position="35"/>
    </location>
</feature>
<dbReference type="InterPro" id="IPR038286">
    <property type="entry name" value="IPK_sf"/>
</dbReference>
<dbReference type="GO" id="GO:0051765">
    <property type="term" value="F:inositol tetrakisphosphate kinase activity"/>
    <property type="evidence" value="ECO:0007669"/>
    <property type="project" value="TreeGrafter"/>
</dbReference>
<evidence type="ECO:0000256" key="7">
    <source>
        <dbReference type="ARBA" id="ARBA00036525"/>
    </source>
</evidence>
<comment type="catalytic activity">
    <reaction evidence="6">
        <text>1D-myo-inositol 1,4,5-trisphosphate + 2 ATP = 1D-myo-inositol 1,3,4,5,6-pentakisphosphate + 2 ADP + 2 H(+)</text>
        <dbReference type="Rhea" id="RHEA:32359"/>
        <dbReference type="ChEBI" id="CHEBI:15378"/>
        <dbReference type="ChEBI" id="CHEBI:30616"/>
        <dbReference type="ChEBI" id="CHEBI:57733"/>
        <dbReference type="ChEBI" id="CHEBI:203600"/>
        <dbReference type="ChEBI" id="CHEBI:456216"/>
        <dbReference type="EC" id="2.7.1.151"/>
    </reaction>
</comment>
<dbReference type="AlphaFoldDB" id="A0A8T2NLX5"/>
<dbReference type="Proteomes" id="UP000824540">
    <property type="component" value="Unassembled WGS sequence"/>
</dbReference>
<dbReference type="Gene3D" id="3.30.470.160">
    <property type="entry name" value="Inositol polyphosphate kinase"/>
    <property type="match status" value="1"/>
</dbReference>
<evidence type="ECO:0000313" key="10">
    <source>
        <dbReference type="EMBL" id="KAG9341803.1"/>
    </source>
</evidence>
<evidence type="ECO:0000256" key="4">
    <source>
        <dbReference type="ARBA" id="ARBA00022777"/>
    </source>
</evidence>
<comment type="similarity">
    <text evidence="1 8">Belongs to the inositol phosphokinase (IPK) family.</text>
</comment>
<evidence type="ECO:0000256" key="5">
    <source>
        <dbReference type="ARBA" id="ARBA00022840"/>
    </source>
</evidence>
<dbReference type="GO" id="GO:0032958">
    <property type="term" value="P:inositol phosphate biosynthetic process"/>
    <property type="evidence" value="ECO:0007669"/>
    <property type="project" value="InterPro"/>
</dbReference>
<evidence type="ECO:0000256" key="1">
    <source>
        <dbReference type="ARBA" id="ARBA00007374"/>
    </source>
</evidence>
<protein>
    <recommendedName>
        <fullName evidence="8">Kinase</fullName>
        <ecNumber evidence="8">2.7.-.-</ecNumber>
    </recommendedName>
</protein>
<dbReference type="GO" id="GO:0005737">
    <property type="term" value="C:cytoplasm"/>
    <property type="evidence" value="ECO:0007669"/>
    <property type="project" value="TreeGrafter"/>
</dbReference>
<keyword evidence="11" id="KW-1185">Reference proteome</keyword>
<dbReference type="EC" id="2.7.-.-" evidence="8"/>
<dbReference type="SUPFAM" id="SSF56104">
    <property type="entry name" value="SAICAR synthase-like"/>
    <property type="match status" value="1"/>
</dbReference>
<dbReference type="GO" id="GO:0005524">
    <property type="term" value="F:ATP binding"/>
    <property type="evidence" value="ECO:0007669"/>
    <property type="project" value="UniProtKB-KW"/>
</dbReference>
<keyword evidence="2 8" id="KW-0808">Transferase</keyword>
<dbReference type="InterPro" id="IPR005522">
    <property type="entry name" value="IPK"/>
</dbReference>
<dbReference type="GO" id="GO:0005634">
    <property type="term" value="C:nucleus"/>
    <property type="evidence" value="ECO:0007669"/>
    <property type="project" value="TreeGrafter"/>
</dbReference>
<evidence type="ECO:0000256" key="8">
    <source>
        <dbReference type="RuleBase" id="RU363090"/>
    </source>
</evidence>
<evidence type="ECO:0000313" key="11">
    <source>
        <dbReference type="Proteomes" id="UP000824540"/>
    </source>
</evidence>
<dbReference type="Pfam" id="PF03770">
    <property type="entry name" value="IPK"/>
    <property type="match status" value="1"/>
</dbReference>
<name>A0A8T2NLX5_9TELE</name>
<evidence type="ECO:0000256" key="2">
    <source>
        <dbReference type="ARBA" id="ARBA00022679"/>
    </source>
</evidence>
<gene>
    <name evidence="10" type="ORF">JZ751_018525</name>
</gene>
<sequence length="188" mass="21501">MDSSLALERLEIRSPVLRPDSDISDPVNDKDAPNEPQIHLNGCMPLSHQVAGHKYGVDKGGILQHPDGTVLKQLQAPPRGPREMQFYSKVFAEDHDPCLLELQHYLPKYYGNWSPPDTPHDLYLQLEDVTRQFDKPCIMDVKIGQKSYDPFASQEKREQQIKKYPLMEEIGFLVLGMRVSIKQYGAKK</sequence>
<accession>A0A8T2NLX5</accession>
<dbReference type="EMBL" id="JAFBMS010000032">
    <property type="protein sequence ID" value="KAG9341803.1"/>
    <property type="molecule type" value="Genomic_DNA"/>
</dbReference>
<comment type="catalytic activity">
    <reaction evidence="7">
        <text>1D-myo-inositol 1,3,4,6-tetrakisphosphate + ATP = 1D-myo-inositol 1,3,4,5,6-pentakisphosphate + ADP + H(+)</text>
        <dbReference type="Rhea" id="RHEA:12717"/>
        <dbReference type="ChEBI" id="CHEBI:15378"/>
        <dbReference type="ChEBI" id="CHEBI:30616"/>
        <dbReference type="ChEBI" id="CHEBI:57660"/>
        <dbReference type="ChEBI" id="CHEBI:57733"/>
        <dbReference type="ChEBI" id="CHEBI:456216"/>
        <dbReference type="EC" id="2.7.1.140"/>
    </reaction>
</comment>
<dbReference type="PANTHER" id="PTHR12400:SF51">
    <property type="entry name" value="INOSITOL POLYPHOSPHATE MULTIKINASE"/>
    <property type="match status" value="1"/>
</dbReference>
<reference evidence="10" key="1">
    <citation type="thesis" date="2021" institute="BYU ScholarsArchive" country="Provo, UT, USA">
        <title>Applications of and Algorithms for Genome Assembly and Genomic Analyses with an Emphasis on Marine Teleosts.</title>
        <authorList>
            <person name="Pickett B.D."/>
        </authorList>
    </citation>
    <scope>NUCLEOTIDE SEQUENCE</scope>
    <source>
        <strain evidence="10">HI-2016</strain>
    </source>
</reference>
<proteinExistence type="inferred from homology"/>
<comment type="caution">
    <text evidence="10">The sequence shown here is derived from an EMBL/GenBank/DDBJ whole genome shotgun (WGS) entry which is preliminary data.</text>
</comment>
<dbReference type="PANTHER" id="PTHR12400">
    <property type="entry name" value="INOSITOL POLYPHOSPHATE KINASE"/>
    <property type="match status" value="1"/>
</dbReference>
<evidence type="ECO:0000256" key="9">
    <source>
        <dbReference type="SAM" id="MobiDB-lite"/>
    </source>
</evidence>
<evidence type="ECO:0000256" key="3">
    <source>
        <dbReference type="ARBA" id="ARBA00022741"/>
    </source>
</evidence>
<keyword evidence="4 8" id="KW-0418">Kinase</keyword>